<sequence length="1091" mass="122043">MNAQDHSAPYTLGLDLGTNSIGWCAVRLDSTGRPSGVLDSGVRILTPNDEAGRDPQSKNSLAANRRAARSMRRRRDRFQRRQKTLMKALVAAGLMPGDEAARKDLERLDPYWLRARALENPLGLHEIGRAIFHLNQRRGFSSNRITDAEDAEGSAMKQGMANLRQALQVADARTLGEFLARRHARDKHGNRVDGMGRRIGKTNANSGAKPNADGVRFRPTADGAKVLYDLYPTRDMVEHELEEIWKAQSRHHSELTDGLLGKLKRIVIAQRPLKKPLVGRCTFRPEEERAPRALPLFQRFRILSETSALEVERPGRPARKLSMQERDSLASLLMTQASTVKFDKMHRALKLPDDATFNLERGGRKGLDPDKTSAVLAKGSIFGKSWRGLSRVRQTEIVEKLLTEADEDKLVEWLEGDCGLEEGAAAAASKARLPQGHGHIGRSMLSDLIDVMETESEEATDPETGEIYPRPLTYDEAVGRLGLHHSSFESNRHARLPYYGSAMARHVISNPAAPEGSQERIGRVPNPTVHIALNQMRAVVNALIDAYGMPAEIHIELARELKQNRKQKDDATRRNRENESANERRRDELAKLNLADTHGNRLLLRLYEELPADERVCVYSGTPISREMLFSGAVDIDHILPRSKTLDDGFANKVLCTRDMNRFKGNRPPAEVWSGEELQEIAERARRLFRNKAWRFAPDAMEKFALGNDFIARHLTDSQHMARLAKDYLGHLYGDDRNRRVFATPGRLTAMLRGMWGLNGLMSDHNRAEEGEPVKSRDDHRHHAIDAFVIACTDRGLLQRVATAAGRAETRELDRWSVKGEFPEPFDGYRDALRARLETLVISHKPDHGLSSGAKGSAHVTSGQLHEETAYGAVNETIGGKAFNLVTRKPIAALSEKEIGQVRDARLREALEEVAYEAKRGEVKLADALETYGKANGIGRVRILKTEKYTTTVRHGNGRYNKTYVPGSNHRIEIYATPDGRWHGEGVSVFDANQQDHTPAWRKETPDARLVMRLHKGDMFEADLGDGPQYYVVRKLSPANSRIEFVPHRYAGKAEVSAYIRAAYSKLQKAGARPVRVDPIGRVTPVGGPVS</sequence>
<keyword evidence="2 12" id="KW-0540">Nuclease</keyword>
<evidence type="ECO:0000256" key="1">
    <source>
        <dbReference type="ARBA" id="ARBA00001946"/>
    </source>
</evidence>
<comment type="caution">
    <text evidence="15">The sequence shown here is derived from an EMBL/GenBank/DDBJ whole genome shotgun (WGS) entry which is preliminary data.</text>
</comment>
<dbReference type="InterPro" id="IPR003615">
    <property type="entry name" value="HNH_nuc"/>
</dbReference>
<keyword evidence="6 12" id="KW-0460">Magnesium</keyword>
<feature type="compositionally biased region" description="Basic residues" evidence="13">
    <location>
        <begin position="66"/>
        <end position="79"/>
    </location>
</feature>
<evidence type="ECO:0000259" key="14">
    <source>
        <dbReference type="PROSITE" id="PS51749"/>
    </source>
</evidence>
<keyword evidence="4 12" id="KW-0255">Endonuclease</keyword>
<feature type="region of interest" description="Disordered" evidence="13">
    <location>
        <begin position="186"/>
        <end position="216"/>
    </location>
</feature>
<feature type="domain" description="HNH Cas9-type" evidence="14">
    <location>
        <begin position="561"/>
        <end position="728"/>
    </location>
</feature>
<name>A0A926S770_9HYPH</name>
<dbReference type="GO" id="GO:0051607">
    <property type="term" value="P:defense response to virus"/>
    <property type="evidence" value="ECO:0007669"/>
    <property type="project" value="UniProtKB-UniRule"/>
</dbReference>
<dbReference type="PROSITE" id="PS51749">
    <property type="entry name" value="HNH_CAS9"/>
    <property type="match status" value="1"/>
</dbReference>
<feature type="binding site" evidence="12">
    <location>
        <position position="556"/>
    </location>
    <ligand>
        <name>Mg(2+)</name>
        <dbReference type="ChEBI" id="CHEBI:18420"/>
        <label>1</label>
    </ligand>
</feature>
<proteinExistence type="inferred from homology"/>
<dbReference type="AlphaFoldDB" id="A0A926S770"/>
<evidence type="ECO:0000313" key="15">
    <source>
        <dbReference type="EMBL" id="MBD1549323.1"/>
    </source>
</evidence>
<evidence type="ECO:0000256" key="4">
    <source>
        <dbReference type="ARBA" id="ARBA00022759"/>
    </source>
</evidence>
<dbReference type="RefSeq" id="WP_190294014.1">
    <property type="nucleotide sequence ID" value="NZ_JABFCZ010000035.1"/>
</dbReference>
<comment type="domain">
    <text evidence="12">Has 2 endonuclease domains. The discontinuous RuvC-like domain cleaves the target DNA noncomplementary to crRNA while the HNH nuclease domain cleaves the target DNA complementary to crRNA.</text>
</comment>
<dbReference type="GO" id="GO:0004519">
    <property type="term" value="F:endonuclease activity"/>
    <property type="evidence" value="ECO:0007669"/>
    <property type="project" value="UniProtKB-UniRule"/>
</dbReference>
<evidence type="ECO:0000313" key="16">
    <source>
        <dbReference type="Proteomes" id="UP000598467"/>
    </source>
</evidence>
<comment type="subunit">
    <text evidence="11 12">Monomer. Binds crRNA and tracrRNA.</text>
</comment>
<feature type="active site" description="For RuvC-like nuclease domain" evidence="12">
    <location>
        <position position="15"/>
    </location>
</feature>
<feature type="region of interest" description="Disordered" evidence="13">
    <location>
        <begin position="46"/>
        <end position="79"/>
    </location>
</feature>
<feature type="binding site" evidence="12">
    <location>
        <position position="783"/>
    </location>
    <ligand>
        <name>Mg(2+)</name>
        <dbReference type="ChEBI" id="CHEBI:18420"/>
        <label>2</label>
    </ligand>
</feature>
<evidence type="ECO:0000256" key="12">
    <source>
        <dbReference type="HAMAP-Rule" id="MF_01480"/>
    </source>
</evidence>
<keyword evidence="5 12" id="KW-0378">Hydrolase</keyword>
<evidence type="ECO:0000256" key="7">
    <source>
        <dbReference type="ARBA" id="ARBA00022884"/>
    </source>
</evidence>
<feature type="active site" description="Proton acceptor for HNH nuclease domain" evidence="12">
    <location>
        <position position="638"/>
    </location>
</feature>
<dbReference type="InterPro" id="IPR036397">
    <property type="entry name" value="RNaseH_sf"/>
</dbReference>
<dbReference type="EMBL" id="JABFCZ010000035">
    <property type="protein sequence ID" value="MBD1549323.1"/>
    <property type="molecule type" value="Genomic_DNA"/>
</dbReference>
<dbReference type="EC" id="3.1.-.-" evidence="12"/>
<evidence type="ECO:0000256" key="13">
    <source>
        <dbReference type="SAM" id="MobiDB-lite"/>
    </source>
</evidence>
<feature type="binding site" evidence="12">
    <location>
        <position position="560"/>
    </location>
    <ligand>
        <name>Mg(2+)</name>
        <dbReference type="ChEBI" id="CHEBI:18420"/>
        <label>1</label>
    </ligand>
</feature>
<dbReference type="HAMAP" id="MF_01480">
    <property type="entry name" value="Cas9"/>
    <property type="match status" value="1"/>
</dbReference>
<evidence type="ECO:0000256" key="8">
    <source>
        <dbReference type="ARBA" id="ARBA00023118"/>
    </source>
</evidence>
<comment type="cofactor">
    <cofactor evidence="1 12">
        <name>Mg(2+)</name>
        <dbReference type="ChEBI" id="CHEBI:18420"/>
    </cofactor>
</comment>
<feature type="binding site" evidence="12">
    <location>
        <position position="15"/>
    </location>
    <ligand>
        <name>Mg(2+)</name>
        <dbReference type="ChEBI" id="CHEBI:18420"/>
        <label>2</label>
    </ligand>
</feature>
<evidence type="ECO:0000256" key="10">
    <source>
        <dbReference type="ARBA" id="ARBA00023211"/>
    </source>
</evidence>
<accession>A0A926S770</accession>
<dbReference type="GO" id="GO:0003723">
    <property type="term" value="F:RNA binding"/>
    <property type="evidence" value="ECO:0007669"/>
    <property type="project" value="UniProtKB-UniRule"/>
</dbReference>
<comment type="similarity">
    <text evidence="12">Belongs to the CRISPR-associated Cas9 family.</text>
</comment>
<dbReference type="Proteomes" id="UP000598467">
    <property type="component" value="Unassembled WGS sequence"/>
</dbReference>
<keyword evidence="3 12" id="KW-0479">Metal-binding</keyword>
<dbReference type="GO" id="GO:0046872">
    <property type="term" value="F:metal ion binding"/>
    <property type="evidence" value="ECO:0007669"/>
    <property type="project" value="UniProtKB-UniRule"/>
</dbReference>
<keyword evidence="10" id="KW-0464">Manganese</keyword>
<evidence type="ECO:0000256" key="5">
    <source>
        <dbReference type="ARBA" id="ARBA00022801"/>
    </source>
</evidence>
<dbReference type="GO" id="GO:0043571">
    <property type="term" value="P:maintenance of CRISPR repeat elements"/>
    <property type="evidence" value="ECO:0007669"/>
    <property type="project" value="UniProtKB-UniRule"/>
</dbReference>
<evidence type="ECO:0000256" key="9">
    <source>
        <dbReference type="ARBA" id="ARBA00023125"/>
    </source>
</evidence>
<comment type="function">
    <text evidence="12">CRISPR (clustered regularly interspaced short palindromic repeat) is an adaptive immune system that provides protection against mobile genetic elements (viruses, transposable elements and conjugative plasmids). CRISPR clusters contain spacers, sequences complementary to antecedent mobile elements, and target invading nucleic acids. CRISPR clusters are transcribed and processed into CRISPR RNA (crRNA). In type II CRISPR systems correct processing of pre-crRNA requires a trans-encoded small RNA (tracrRNA), endogenous ribonuclease 3 (rnc) and this protein. The tracrRNA serves as a guide for ribonuclease 3-aided processing of pre-crRNA. Subsequently Cas9/crRNA/tracrRNA endonucleolytically cleaves linear or circular dsDNA target complementary to the spacer; Cas9 is inactive in the absence of the 2 guide RNAs (gRNA). Cas9 recognizes the protospacer adjacent motif (PAM) in the CRISPR repeat sequences to help distinguish self versus nonself, as targets within the bacterial CRISPR locus do not have PAMs. PAM recognition is also required for catalytic activity.</text>
</comment>
<evidence type="ECO:0000256" key="6">
    <source>
        <dbReference type="ARBA" id="ARBA00022842"/>
    </source>
</evidence>
<dbReference type="Pfam" id="PF13395">
    <property type="entry name" value="HNH_4"/>
    <property type="match status" value="1"/>
</dbReference>
<evidence type="ECO:0000256" key="2">
    <source>
        <dbReference type="ARBA" id="ARBA00022722"/>
    </source>
</evidence>
<keyword evidence="8 12" id="KW-0051">Antiviral defense</keyword>
<dbReference type="GO" id="GO:0003677">
    <property type="term" value="F:DNA binding"/>
    <property type="evidence" value="ECO:0007669"/>
    <property type="project" value="UniProtKB-UniRule"/>
</dbReference>
<organism evidence="15 16">
    <name type="scientific">Roseibium aggregatum</name>
    <dbReference type="NCBI Taxonomy" id="187304"/>
    <lineage>
        <taxon>Bacteria</taxon>
        <taxon>Pseudomonadati</taxon>
        <taxon>Pseudomonadota</taxon>
        <taxon>Alphaproteobacteria</taxon>
        <taxon>Hyphomicrobiales</taxon>
        <taxon>Stappiaceae</taxon>
        <taxon>Roseibium</taxon>
    </lineage>
</organism>
<dbReference type="Gene3D" id="3.30.420.10">
    <property type="entry name" value="Ribonuclease H-like superfamily/Ribonuclease H"/>
    <property type="match status" value="3"/>
</dbReference>
<dbReference type="Pfam" id="PF18470">
    <property type="entry name" value="Cas9_a"/>
    <property type="match status" value="1"/>
</dbReference>
<feature type="region of interest" description="Disordered" evidence="13">
    <location>
        <begin position="564"/>
        <end position="585"/>
    </location>
</feature>
<feature type="compositionally biased region" description="Basic and acidic residues" evidence="13">
    <location>
        <begin position="187"/>
        <end position="196"/>
    </location>
</feature>
<reference evidence="15" key="1">
    <citation type="submission" date="2020-05" db="EMBL/GenBank/DDBJ databases">
        <title>Identification of trans-AT polyketide cluster in two marine bacteria, producers of a novel glutaramide-containing polyketide sesbanimide D and analogs.</title>
        <authorList>
            <person name="Kacar D."/>
            <person name="Rodriguez P."/>
            <person name="Canedo L."/>
            <person name="Gonzalez E."/>
            <person name="Galan B."/>
            <person name="De La Calle F."/>
            <person name="Garcia J.L."/>
        </authorList>
    </citation>
    <scope>NUCLEOTIDE SEQUENCE</scope>
    <source>
        <strain evidence="15">PHM038</strain>
    </source>
</reference>
<dbReference type="InterPro" id="IPR040619">
    <property type="entry name" value="Cas9_alpha-helical_lobe"/>
</dbReference>
<feature type="binding site" evidence="12">
    <location>
        <position position="560"/>
    </location>
    <ligand>
        <name>Mg(2+)</name>
        <dbReference type="ChEBI" id="CHEBI:18420"/>
        <label>2</label>
    </ligand>
</feature>
<dbReference type="NCBIfam" id="TIGR01865">
    <property type="entry name" value="cas_Csn1"/>
    <property type="match status" value="1"/>
</dbReference>
<evidence type="ECO:0000256" key="11">
    <source>
        <dbReference type="ARBA" id="ARBA00046380"/>
    </source>
</evidence>
<dbReference type="InterPro" id="IPR041383">
    <property type="entry name" value="RuvC_III"/>
</dbReference>
<dbReference type="GO" id="GO:0016787">
    <property type="term" value="F:hydrolase activity"/>
    <property type="evidence" value="ECO:0007669"/>
    <property type="project" value="UniProtKB-KW"/>
</dbReference>
<dbReference type="InterPro" id="IPR028629">
    <property type="entry name" value="Cas9"/>
</dbReference>
<gene>
    <name evidence="12" type="primary">cas9</name>
    <name evidence="15" type="ORF">HK439_23940</name>
</gene>
<dbReference type="InterPro" id="IPR033114">
    <property type="entry name" value="HNH_CAS9"/>
</dbReference>
<feature type="binding site" evidence="12">
    <location>
        <position position="15"/>
    </location>
    <ligand>
        <name>Mg(2+)</name>
        <dbReference type="ChEBI" id="CHEBI:18420"/>
        <label>1</label>
    </ligand>
</feature>
<protein>
    <recommendedName>
        <fullName evidence="12">CRISPR-associated endonuclease Cas9</fullName>
        <ecNumber evidence="12">3.1.-.-</ecNumber>
    </recommendedName>
</protein>
<dbReference type="Pfam" id="PF18541">
    <property type="entry name" value="RuvC_III"/>
    <property type="match status" value="1"/>
</dbReference>
<evidence type="ECO:0000256" key="3">
    <source>
        <dbReference type="ARBA" id="ARBA00022723"/>
    </source>
</evidence>
<keyword evidence="9 12" id="KW-0238">DNA-binding</keyword>
<keyword evidence="7 12" id="KW-0694">RNA-binding</keyword>